<evidence type="ECO:0000313" key="6">
    <source>
        <dbReference type="Proteomes" id="UP000199073"/>
    </source>
</evidence>
<keyword evidence="2" id="KW-0175">Coiled coil</keyword>
<dbReference type="Gene3D" id="2.70.70.10">
    <property type="entry name" value="Glucose Permease (Domain IIA)"/>
    <property type="match status" value="1"/>
</dbReference>
<organism evidence="5 6">
    <name type="scientific">Desulforhopalus singaporensis</name>
    <dbReference type="NCBI Taxonomy" id="91360"/>
    <lineage>
        <taxon>Bacteria</taxon>
        <taxon>Pseudomonadati</taxon>
        <taxon>Thermodesulfobacteriota</taxon>
        <taxon>Desulfobulbia</taxon>
        <taxon>Desulfobulbales</taxon>
        <taxon>Desulfocapsaceae</taxon>
        <taxon>Desulforhopalus</taxon>
    </lineage>
</organism>
<keyword evidence="3" id="KW-0812">Transmembrane</keyword>
<dbReference type="PANTHER" id="PTHR21666:SF289">
    <property type="entry name" value="L-ALA--D-GLU ENDOPEPTIDASE"/>
    <property type="match status" value="1"/>
</dbReference>
<feature type="domain" description="M23ase beta-sheet core" evidence="4">
    <location>
        <begin position="196"/>
        <end position="290"/>
    </location>
</feature>
<name>A0A1H0K393_9BACT</name>
<evidence type="ECO:0000313" key="5">
    <source>
        <dbReference type="EMBL" id="SDO50369.1"/>
    </source>
</evidence>
<dbReference type="InterPro" id="IPR011055">
    <property type="entry name" value="Dup_hybrid_motif"/>
</dbReference>
<keyword evidence="6" id="KW-1185">Reference proteome</keyword>
<proteinExistence type="predicted"/>
<dbReference type="RefSeq" id="WP_092219278.1">
    <property type="nucleotide sequence ID" value="NZ_FNJI01000002.1"/>
</dbReference>
<dbReference type="STRING" id="91360.SAMN05660330_00423"/>
<dbReference type="Proteomes" id="UP000199073">
    <property type="component" value="Unassembled WGS sequence"/>
</dbReference>
<dbReference type="AlphaFoldDB" id="A0A1H0K393"/>
<dbReference type="PANTHER" id="PTHR21666">
    <property type="entry name" value="PEPTIDASE-RELATED"/>
    <property type="match status" value="1"/>
</dbReference>
<feature type="transmembrane region" description="Helical" evidence="3">
    <location>
        <begin position="26"/>
        <end position="51"/>
    </location>
</feature>
<accession>A0A1H0K393</accession>
<keyword evidence="1" id="KW-0732">Signal</keyword>
<evidence type="ECO:0000256" key="3">
    <source>
        <dbReference type="SAM" id="Phobius"/>
    </source>
</evidence>
<dbReference type="GO" id="GO:0004222">
    <property type="term" value="F:metalloendopeptidase activity"/>
    <property type="evidence" value="ECO:0007669"/>
    <property type="project" value="TreeGrafter"/>
</dbReference>
<evidence type="ECO:0000256" key="2">
    <source>
        <dbReference type="SAM" id="Coils"/>
    </source>
</evidence>
<keyword evidence="5" id="KW-0378">Hydrolase</keyword>
<protein>
    <submittedName>
        <fullName evidence="5">Murein DD-endopeptidase MepM and murein hydrolase activator NlpD, contain LysM domain</fullName>
    </submittedName>
</protein>
<dbReference type="InterPro" id="IPR016047">
    <property type="entry name" value="M23ase_b-sheet_dom"/>
</dbReference>
<feature type="coiled-coil region" evidence="2">
    <location>
        <begin position="75"/>
        <end position="102"/>
    </location>
</feature>
<dbReference type="SUPFAM" id="SSF51261">
    <property type="entry name" value="Duplicated hybrid motif"/>
    <property type="match status" value="1"/>
</dbReference>
<dbReference type="InterPro" id="IPR050570">
    <property type="entry name" value="Cell_wall_metabolism_enzyme"/>
</dbReference>
<dbReference type="EMBL" id="FNJI01000002">
    <property type="protein sequence ID" value="SDO50369.1"/>
    <property type="molecule type" value="Genomic_DNA"/>
</dbReference>
<dbReference type="Pfam" id="PF01551">
    <property type="entry name" value="Peptidase_M23"/>
    <property type="match status" value="1"/>
</dbReference>
<dbReference type="FunFam" id="2.70.70.10:FF:000006">
    <property type="entry name" value="M23 family peptidase"/>
    <property type="match status" value="1"/>
</dbReference>
<keyword evidence="3" id="KW-1133">Transmembrane helix</keyword>
<keyword evidence="3" id="KW-0472">Membrane</keyword>
<dbReference type="CDD" id="cd12797">
    <property type="entry name" value="M23_peptidase"/>
    <property type="match status" value="1"/>
</dbReference>
<dbReference type="OrthoDB" id="9815245at2"/>
<reference evidence="5 6" key="1">
    <citation type="submission" date="2016-10" db="EMBL/GenBank/DDBJ databases">
        <authorList>
            <person name="de Groot N.N."/>
        </authorList>
    </citation>
    <scope>NUCLEOTIDE SEQUENCE [LARGE SCALE GENOMIC DNA]</scope>
    <source>
        <strain evidence="5 6">DSM 12130</strain>
    </source>
</reference>
<evidence type="ECO:0000259" key="4">
    <source>
        <dbReference type="Pfam" id="PF01551"/>
    </source>
</evidence>
<gene>
    <name evidence="5" type="ORF">SAMN05660330_00423</name>
</gene>
<sequence length="312" mass="35096">MDERLHIIIAGEKGKILALLCNRKKLYLWSAAGGAILLFLVLASLFSFSFYTKYHNTSQLLAEINRQTRTQDSIIEDLNLKVAALETDKENLKAEFETEKELLMTNAVSELTERSELIERIVGSIGVKLPEYTKNSDKNSGGPFIAESWEETDDLLFKADKYVNAIRYLPIGRPVSGSISSRFGKRRDPLNSRTSFHEGIDFRGRLGEKIYATADGTVKKAFRNGSYGKHVLINHGNGYTTSFSHMHKILVKKGDKVKRGQVVGLVGNSGRSTGPHLHYEITLNGKPINPYKYLKVARLLKVTSKKTHFKYN</sequence>
<evidence type="ECO:0000256" key="1">
    <source>
        <dbReference type="ARBA" id="ARBA00022729"/>
    </source>
</evidence>